<dbReference type="GeneID" id="92515773"/>
<accession>A0A836GL21</accession>
<organism evidence="2 3">
    <name type="scientific">Leishmania martiniquensis</name>
    <dbReference type="NCBI Taxonomy" id="1580590"/>
    <lineage>
        <taxon>Eukaryota</taxon>
        <taxon>Discoba</taxon>
        <taxon>Euglenozoa</taxon>
        <taxon>Kinetoplastea</taxon>
        <taxon>Metakinetoplastina</taxon>
        <taxon>Trypanosomatida</taxon>
        <taxon>Trypanosomatidae</taxon>
        <taxon>Leishmaniinae</taxon>
        <taxon>Leishmania</taxon>
    </lineage>
</organism>
<evidence type="ECO:0000313" key="3">
    <source>
        <dbReference type="Proteomes" id="UP000673552"/>
    </source>
</evidence>
<feature type="compositionally biased region" description="Low complexity" evidence="1">
    <location>
        <begin position="349"/>
        <end position="365"/>
    </location>
</feature>
<evidence type="ECO:0000256" key="1">
    <source>
        <dbReference type="SAM" id="MobiDB-lite"/>
    </source>
</evidence>
<feature type="compositionally biased region" description="Polar residues" evidence="1">
    <location>
        <begin position="370"/>
        <end position="392"/>
    </location>
</feature>
<name>A0A836GL21_9TRYP</name>
<dbReference type="EMBL" id="JAFEUZ010000013">
    <property type="protein sequence ID" value="KAG5483972.1"/>
    <property type="molecule type" value="Genomic_DNA"/>
</dbReference>
<evidence type="ECO:0000313" key="2">
    <source>
        <dbReference type="EMBL" id="KAG5483972.1"/>
    </source>
</evidence>
<dbReference type="KEGG" id="lmat:92515773"/>
<proteinExistence type="predicted"/>
<dbReference type="Proteomes" id="UP000673552">
    <property type="component" value="Chromosome 13"/>
</dbReference>
<feature type="compositionally biased region" description="Polar residues" evidence="1">
    <location>
        <begin position="434"/>
        <end position="443"/>
    </location>
</feature>
<keyword evidence="3" id="KW-1185">Reference proteome</keyword>
<feature type="region of interest" description="Disordered" evidence="1">
    <location>
        <begin position="349"/>
        <end position="443"/>
    </location>
</feature>
<dbReference type="OrthoDB" id="266600at2759"/>
<dbReference type="AlphaFoldDB" id="A0A836GL21"/>
<sequence>MAASIGTFADFAREWGGLLAQDSSASLEHLFNAYVRLKEANHLIGTDGGGSGEPPLGSPLASIEDFTDVWAAAKRANKEWEASCMVRSIRRSISGSVTQSRLALSMLCWAATLWQQEQSIFTEFLSQVREAIHHATLRCAACADGKGVESIYEDVAICVALELLGWHDSLLICLLRSTAFTSPLRSEEGVLLFIRKVAQELASALSPRGYSTGSTPAITTTRTSALSSSFEHEPPATSTAGHAKRKVAALTFAGASGDGAVVVTSSRRPFPAGHAASASRRRVAHPRAVRCRGKTVSIAALIAFPGNAAATQKPRQTAFTKVTVGETAAPAPTKPLTVSKTRAAAVSAASPCLPLPPSSSQSSPPARTPLSRTPTSGSVAPTLASTHRSSTAIAAHSAYKRVDGAPPDVCRPPIRPSARQQDPLQRKGEAYNTPKPSSELTAS</sequence>
<dbReference type="RefSeq" id="XP_067180212.1">
    <property type="nucleotide sequence ID" value="XM_067323261.1"/>
</dbReference>
<gene>
    <name evidence="2" type="ORF">LSCM1_05822</name>
</gene>
<comment type="caution">
    <text evidence="2">The sequence shown here is derived from an EMBL/GenBank/DDBJ whole genome shotgun (WGS) entry which is preliminary data.</text>
</comment>
<protein>
    <submittedName>
        <fullName evidence="2">Uncharacterized protein</fullName>
    </submittedName>
</protein>
<reference evidence="2 3" key="1">
    <citation type="submission" date="2021-03" db="EMBL/GenBank/DDBJ databases">
        <title>Leishmania (Mundinia) martiniquensis Genome sequencing and assembly.</title>
        <authorList>
            <person name="Almutairi H."/>
            <person name="Gatherer D."/>
        </authorList>
    </citation>
    <scope>NUCLEOTIDE SEQUENCE [LARGE SCALE GENOMIC DNA]</scope>
    <source>
        <strain evidence="2">LSCM1</strain>
    </source>
</reference>